<sequence length="186" mass="19900">MSEQKKPGTLVIALIAALVACLAVGGWLLVKERGAQDDLTTARARVEALTAKDDAAQSALDAAKKVLVQITTYSWKDGEHDFGWLDQIANADLKAKLAPNVSGLQKAIVGGKVTAKGQVVDAAPRAVSDSQVEVLAFVDQAITNDTDKDVKIEEQRVSMTMKRVDGAWLVDRLELLSGTNSNESQQ</sequence>
<dbReference type="PANTHER" id="PTHR37042">
    <property type="entry name" value="OUTER MEMBRANE PROTEIN RV1973"/>
    <property type="match status" value="1"/>
</dbReference>
<comment type="caution">
    <text evidence="3">The sequence shown here is derived from an EMBL/GenBank/DDBJ whole genome shotgun (WGS) entry which is preliminary data.</text>
</comment>
<evidence type="ECO:0000256" key="2">
    <source>
        <dbReference type="ARBA" id="ARBA00023136"/>
    </source>
</evidence>
<accession>A0ABW3VZP0</accession>
<dbReference type="Proteomes" id="UP001597229">
    <property type="component" value="Unassembled WGS sequence"/>
</dbReference>
<dbReference type="RefSeq" id="WP_367918047.1">
    <property type="nucleotide sequence ID" value="NZ_BAABAC010000006.1"/>
</dbReference>
<name>A0ABW3VZP0_9ACTN</name>
<evidence type="ECO:0000313" key="4">
    <source>
        <dbReference type="Proteomes" id="UP001597229"/>
    </source>
</evidence>
<gene>
    <name evidence="3" type="ORF">ACFQ3F_12135</name>
</gene>
<keyword evidence="2" id="KW-0472">Membrane</keyword>
<evidence type="ECO:0000313" key="3">
    <source>
        <dbReference type="EMBL" id="MFD1248538.1"/>
    </source>
</evidence>
<organism evidence="3 4">
    <name type="scientific">Nocardioides ginsengisoli</name>
    <dbReference type="NCBI Taxonomy" id="363868"/>
    <lineage>
        <taxon>Bacteria</taxon>
        <taxon>Bacillati</taxon>
        <taxon>Actinomycetota</taxon>
        <taxon>Actinomycetes</taxon>
        <taxon>Propionibacteriales</taxon>
        <taxon>Nocardioidaceae</taxon>
        <taxon>Nocardioides</taxon>
    </lineage>
</organism>
<evidence type="ECO:0000256" key="1">
    <source>
        <dbReference type="ARBA" id="ARBA00004370"/>
    </source>
</evidence>
<dbReference type="PANTHER" id="PTHR37042:SF4">
    <property type="entry name" value="OUTER MEMBRANE PROTEIN RV1973"/>
    <property type="match status" value="1"/>
</dbReference>
<protein>
    <recommendedName>
        <fullName evidence="5">Mce-associated membrane protein</fullName>
    </recommendedName>
</protein>
<dbReference type="PROSITE" id="PS51257">
    <property type="entry name" value="PROKAR_LIPOPROTEIN"/>
    <property type="match status" value="1"/>
</dbReference>
<dbReference type="EMBL" id="JBHTLX010000016">
    <property type="protein sequence ID" value="MFD1248538.1"/>
    <property type="molecule type" value="Genomic_DNA"/>
</dbReference>
<proteinExistence type="predicted"/>
<keyword evidence="4" id="KW-1185">Reference proteome</keyword>
<evidence type="ECO:0008006" key="5">
    <source>
        <dbReference type="Google" id="ProtNLM"/>
    </source>
</evidence>
<comment type="subcellular location">
    <subcellularLocation>
        <location evidence="1">Membrane</location>
    </subcellularLocation>
</comment>
<reference evidence="4" key="1">
    <citation type="journal article" date="2019" name="Int. J. Syst. Evol. Microbiol.">
        <title>The Global Catalogue of Microorganisms (GCM) 10K type strain sequencing project: providing services to taxonomists for standard genome sequencing and annotation.</title>
        <authorList>
            <consortium name="The Broad Institute Genomics Platform"/>
            <consortium name="The Broad Institute Genome Sequencing Center for Infectious Disease"/>
            <person name="Wu L."/>
            <person name="Ma J."/>
        </authorList>
    </citation>
    <scope>NUCLEOTIDE SEQUENCE [LARGE SCALE GENOMIC DNA]</scope>
    <source>
        <strain evidence="4">CCUG 52478</strain>
    </source>
</reference>